<name>A0A5C3PN94_9APHY</name>
<gene>
    <name evidence="2" type="ORF">K466DRAFT_596952</name>
</gene>
<dbReference type="InterPro" id="IPR036864">
    <property type="entry name" value="Zn2-C6_fun-type_DNA-bd_sf"/>
</dbReference>
<dbReference type="GO" id="GO:0008270">
    <property type="term" value="F:zinc ion binding"/>
    <property type="evidence" value="ECO:0007669"/>
    <property type="project" value="InterPro"/>
</dbReference>
<feature type="domain" description="Zn(2)-C6 fungal-type" evidence="1">
    <location>
        <begin position="6"/>
        <end position="36"/>
    </location>
</feature>
<keyword evidence="3" id="KW-1185">Reference proteome</keyword>
<organism evidence="2 3">
    <name type="scientific">Polyporus arcularius HHB13444</name>
    <dbReference type="NCBI Taxonomy" id="1314778"/>
    <lineage>
        <taxon>Eukaryota</taxon>
        <taxon>Fungi</taxon>
        <taxon>Dikarya</taxon>
        <taxon>Basidiomycota</taxon>
        <taxon>Agaricomycotina</taxon>
        <taxon>Agaricomycetes</taxon>
        <taxon>Polyporales</taxon>
        <taxon>Polyporaceae</taxon>
        <taxon>Polyporus</taxon>
    </lineage>
</organism>
<dbReference type="SUPFAM" id="SSF57701">
    <property type="entry name" value="Zn2/Cys6 DNA-binding domain"/>
    <property type="match status" value="2"/>
</dbReference>
<proteinExistence type="predicted"/>
<protein>
    <recommendedName>
        <fullName evidence="1">Zn(2)-C6 fungal-type domain-containing protein</fullName>
    </recommendedName>
</protein>
<dbReference type="Pfam" id="PF00172">
    <property type="entry name" value="Zn_clus"/>
    <property type="match status" value="1"/>
</dbReference>
<evidence type="ECO:0000259" key="1">
    <source>
        <dbReference type="PROSITE" id="PS00463"/>
    </source>
</evidence>
<sequence length="110" mass="11606">MAKGKACRECSYRKVKCIFPDGAASCEECTRRDAACVRRTHGATSQNGPCENCKKAHLGCEWSGNGPCLHCVRTGALCTLPGGDSPPPSSPSSDGVASLSRGRFFDIVLN</sequence>
<dbReference type="Proteomes" id="UP000308197">
    <property type="component" value="Unassembled WGS sequence"/>
</dbReference>
<dbReference type="InterPro" id="IPR001138">
    <property type="entry name" value="Zn2Cys6_DnaBD"/>
</dbReference>
<evidence type="ECO:0000313" key="3">
    <source>
        <dbReference type="Proteomes" id="UP000308197"/>
    </source>
</evidence>
<accession>A0A5C3PN94</accession>
<dbReference type="AlphaFoldDB" id="A0A5C3PN94"/>
<dbReference type="EMBL" id="ML211046">
    <property type="protein sequence ID" value="TFK90419.1"/>
    <property type="molecule type" value="Genomic_DNA"/>
</dbReference>
<dbReference type="PROSITE" id="PS00463">
    <property type="entry name" value="ZN2_CY6_FUNGAL_1"/>
    <property type="match status" value="1"/>
</dbReference>
<dbReference type="InParanoid" id="A0A5C3PN94"/>
<dbReference type="GO" id="GO:0000981">
    <property type="term" value="F:DNA-binding transcription factor activity, RNA polymerase II-specific"/>
    <property type="evidence" value="ECO:0007669"/>
    <property type="project" value="InterPro"/>
</dbReference>
<evidence type="ECO:0000313" key="2">
    <source>
        <dbReference type="EMBL" id="TFK90419.1"/>
    </source>
</evidence>
<reference evidence="2 3" key="1">
    <citation type="journal article" date="2019" name="Nat. Ecol. Evol.">
        <title>Megaphylogeny resolves global patterns of mushroom evolution.</title>
        <authorList>
            <person name="Varga T."/>
            <person name="Krizsan K."/>
            <person name="Foldi C."/>
            <person name="Dima B."/>
            <person name="Sanchez-Garcia M."/>
            <person name="Sanchez-Ramirez S."/>
            <person name="Szollosi G.J."/>
            <person name="Szarkandi J.G."/>
            <person name="Papp V."/>
            <person name="Albert L."/>
            <person name="Andreopoulos W."/>
            <person name="Angelini C."/>
            <person name="Antonin V."/>
            <person name="Barry K.W."/>
            <person name="Bougher N.L."/>
            <person name="Buchanan P."/>
            <person name="Buyck B."/>
            <person name="Bense V."/>
            <person name="Catcheside P."/>
            <person name="Chovatia M."/>
            <person name="Cooper J."/>
            <person name="Damon W."/>
            <person name="Desjardin D."/>
            <person name="Finy P."/>
            <person name="Geml J."/>
            <person name="Haridas S."/>
            <person name="Hughes K."/>
            <person name="Justo A."/>
            <person name="Karasinski D."/>
            <person name="Kautmanova I."/>
            <person name="Kiss B."/>
            <person name="Kocsube S."/>
            <person name="Kotiranta H."/>
            <person name="LaButti K.M."/>
            <person name="Lechner B.E."/>
            <person name="Liimatainen K."/>
            <person name="Lipzen A."/>
            <person name="Lukacs Z."/>
            <person name="Mihaltcheva S."/>
            <person name="Morgado L.N."/>
            <person name="Niskanen T."/>
            <person name="Noordeloos M.E."/>
            <person name="Ohm R.A."/>
            <person name="Ortiz-Santana B."/>
            <person name="Ovrebo C."/>
            <person name="Racz N."/>
            <person name="Riley R."/>
            <person name="Savchenko A."/>
            <person name="Shiryaev A."/>
            <person name="Soop K."/>
            <person name="Spirin V."/>
            <person name="Szebenyi C."/>
            <person name="Tomsovsky M."/>
            <person name="Tulloss R.E."/>
            <person name="Uehling J."/>
            <person name="Grigoriev I.V."/>
            <person name="Vagvolgyi C."/>
            <person name="Papp T."/>
            <person name="Martin F.M."/>
            <person name="Miettinen O."/>
            <person name="Hibbett D.S."/>
            <person name="Nagy L.G."/>
        </authorList>
    </citation>
    <scope>NUCLEOTIDE SEQUENCE [LARGE SCALE GENOMIC DNA]</scope>
    <source>
        <strain evidence="2 3">HHB13444</strain>
    </source>
</reference>